<dbReference type="Proteomes" id="UP000247459">
    <property type="component" value="Unassembled WGS sequence"/>
</dbReference>
<dbReference type="AlphaFoldDB" id="A0A2W0CCM8"/>
<dbReference type="EMBL" id="PRLG01000015">
    <property type="protein sequence ID" value="PYY29754.1"/>
    <property type="molecule type" value="Genomic_DNA"/>
</dbReference>
<sequence length="69" mass="7637">MWHYIEKMAKPLNPSFKGNDVFFVSLNCDLHGSAIYPLLKGAHTTDSKAAKSEYMALPGLPHAKVFITS</sequence>
<comment type="caution">
    <text evidence="1">The sequence shown here is derived from an EMBL/GenBank/DDBJ whole genome shotgun (WGS) entry which is preliminary data.</text>
</comment>
<proteinExistence type="predicted"/>
<name>A0A2W0CCM8_9BACL</name>
<gene>
    <name evidence="1" type="ORF">PIL02S_01954</name>
</gene>
<accession>A0A2W0CCM8</accession>
<evidence type="ECO:0000313" key="2">
    <source>
        <dbReference type="Proteomes" id="UP000247459"/>
    </source>
</evidence>
<evidence type="ECO:0000313" key="1">
    <source>
        <dbReference type="EMBL" id="PYY29754.1"/>
    </source>
</evidence>
<reference evidence="1 2" key="1">
    <citation type="submission" date="2018-01" db="EMBL/GenBank/DDBJ databases">
        <title>Genome sequence of the PGP bacterium Paenibacillus illinoisensis E3.</title>
        <authorList>
            <person name="Rolli E."/>
            <person name="Marasco R."/>
            <person name="Bessem C."/>
            <person name="Michoud G."/>
            <person name="Gaiarsa S."/>
            <person name="Borin S."/>
            <person name="Daffonchio D."/>
        </authorList>
    </citation>
    <scope>NUCLEOTIDE SEQUENCE [LARGE SCALE GENOMIC DNA]</scope>
    <source>
        <strain evidence="1 2">E3</strain>
    </source>
</reference>
<protein>
    <submittedName>
        <fullName evidence="1">Uncharacterized protein</fullName>
    </submittedName>
</protein>
<organism evidence="1 2">
    <name type="scientific">Paenibacillus illinoisensis</name>
    <dbReference type="NCBI Taxonomy" id="59845"/>
    <lineage>
        <taxon>Bacteria</taxon>
        <taxon>Bacillati</taxon>
        <taxon>Bacillota</taxon>
        <taxon>Bacilli</taxon>
        <taxon>Bacillales</taxon>
        <taxon>Paenibacillaceae</taxon>
        <taxon>Paenibacillus</taxon>
    </lineage>
</organism>